<evidence type="ECO:0000313" key="1">
    <source>
        <dbReference type="EMBL" id="EOB05571.1"/>
    </source>
</evidence>
<accession>R0K5Y8</accession>
<organism evidence="1 2">
    <name type="scientific">Anas platyrhynchos</name>
    <name type="common">Mallard</name>
    <name type="synonym">Anas boschas</name>
    <dbReference type="NCBI Taxonomy" id="8839"/>
    <lineage>
        <taxon>Eukaryota</taxon>
        <taxon>Metazoa</taxon>
        <taxon>Chordata</taxon>
        <taxon>Craniata</taxon>
        <taxon>Vertebrata</taxon>
        <taxon>Euteleostomi</taxon>
        <taxon>Archelosauria</taxon>
        <taxon>Archosauria</taxon>
        <taxon>Dinosauria</taxon>
        <taxon>Saurischia</taxon>
        <taxon>Theropoda</taxon>
        <taxon>Coelurosauria</taxon>
        <taxon>Aves</taxon>
        <taxon>Neognathae</taxon>
        <taxon>Galloanserae</taxon>
        <taxon>Anseriformes</taxon>
        <taxon>Anatidae</taxon>
        <taxon>Anatinae</taxon>
        <taxon>Anas</taxon>
    </lineage>
</organism>
<gene>
    <name evidence="1" type="ORF">Anapl_06933</name>
</gene>
<sequence length="173" mass="19098">MGPLHSEIPPEKGYARYKVGWGNTCTYFWSVSKGLSLAAMPDTLISTKEVYKHCKPLAQLFSLCWSQAQSMVIPKLMDKENLKDISRMPTSAGYVPSEPEVRKKIDEKNELHKIKTVALVVHVVISCSSKSAEFSDAATEIFTVLVAKPDLLADVVRHASTSGNLQFSLQRAG</sequence>
<protein>
    <submittedName>
        <fullName evidence="1">Uncharacterized protein</fullName>
    </submittedName>
</protein>
<name>R0K5Y8_ANAPL</name>
<dbReference type="AlphaFoldDB" id="R0K5Y8"/>
<evidence type="ECO:0000313" key="2">
    <source>
        <dbReference type="Proteomes" id="UP000296049"/>
    </source>
</evidence>
<proteinExistence type="predicted"/>
<keyword evidence="2" id="KW-1185">Reference proteome</keyword>
<dbReference type="Proteomes" id="UP000296049">
    <property type="component" value="Unassembled WGS sequence"/>
</dbReference>
<reference evidence="2" key="1">
    <citation type="journal article" date="2013" name="Nat. Genet.">
        <title>The duck genome and transcriptome provide insight into an avian influenza virus reservoir species.</title>
        <authorList>
            <person name="Huang Y."/>
            <person name="Li Y."/>
            <person name="Burt D.W."/>
            <person name="Chen H."/>
            <person name="Zhang Y."/>
            <person name="Qian W."/>
            <person name="Kim H."/>
            <person name="Gan S."/>
            <person name="Zhao Y."/>
            <person name="Li J."/>
            <person name="Yi K."/>
            <person name="Feng H."/>
            <person name="Zhu P."/>
            <person name="Li B."/>
            <person name="Liu Q."/>
            <person name="Fairley S."/>
            <person name="Magor K.E."/>
            <person name="Du Z."/>
            <person name="Hu X."/>
            <person name="Goodman L."/>
            <person name="Tafer H."/>
            <person name="Vignal A."/>
            <person name="Lee T."/>
            <person name="Kim K.W."/>
            <person name="Sheng Z."/>
            <person name="An Y."/>
            <person name="Searle S."/>
            <person name="Herrero J."/>
            <person name="Groenen M.A."/>
            <person name="Crooijmans R.P."/>
            <person name="Faraut T."/>
            <person name="Cai Q."/>
            <person name="Webster R.G."/>
            <person name="Aldridge J.R."/>
            <person name="Warren W.C."/>
            <person name="Bartschat S."/>
            <person name="Kehr S."/>
            <person name="Marz M."/>
            <person name="Stadler P.F."/>
            <person name="Smith J."/>
            <person name="Kraus R.H."/>
            <person name="Zhao Y."/>
            <person name="Ren L."/>
            <person name="Fei J."/>
            <person name="Morisson M."/>
            <person name="Kaiser P."/>
            <person name="Griffin D.K."/>
            <person name="Rao M."/>
            <person name="Pitel F."/>
            <person name="Wang J."/>
            <person name="Li N."/>
        </authorList>
    </citation>
    <scope>NUCLEOTIDE SEQUENCE [LARGE SCALE GENOMIC DNA]</scope>
</reference>
<dbReference type="EMBL" id="KB742680">
    <property type="protein sequence ID" value="EOB05571.1"/>
    <property type="molecule type" value="Genomic_DNA"/>
</dbReference>